<dbReference type="InterPro" id="IPR003607">
    <property type="entry name" value="HD/PDEase_dom"/>
</dbReference>
<gene>
    <name evidence="2" type="ORF">A2V72_00795</name>
</gene>
<reference evidence="2 3" key="1">
    <citation type="journal article" date="2016" name="Nat. Commun.">
        <title>Thousands of microbial genomes shed light on interconnected biogeochemical processes in an aquifer system.</title>
        <authorList>
            <person name="Anantharaman K."/>
            <person name="Brown C.T."/>
            <person name="Hug L.A."/>
            <person name="Sharon I."/>
            <person name="Castelle C.J."/>
            <person name="Probst A.J."/>
            <person name="Thomas B.C."/>
            <person name="Singh A."/>
            <person name="Wilkins M.J."/>
            <person name="Karaoz U."/>
            <person name="Brodie E.L."/>
            <person name="Williams K.H."/>
            <person name="Hubbard S.S."/>
            <person name="Banfield J.F."/>
        </authorList>
    </citation>
    <scope>NUCLEOTIDE SEQUENCE [LARGE SCALE GENOMIC DNA]</scope>
</reference>
<evidence type="ECO:0000313" key="3">
    <source>
        <dbReference type="Proteomes" id="UP000178893"/>
    </source>
</evidence>
<dbReference type="AlphaFoldDB" id="A0A1G2DXS7"/>
<evidence type="ECO:0000313" key="2">
    <source>
        <dbReference type="EMBL" id="OGZ17861.1"/>
    </source>
</evidence>
<accession>A0A1G2DXS7</accession>
<evidence type="ECO:0000259" key="1">
    <source>
        <dbReference type="PROSITE" id="PS51831"/>
    </source>
</evidence>
<protein>
    <recommendedName>
        <fullName evidence="1">HD domain-containing protein</fullName>
    </recommendedName>
</protein>
<proteinExistence type="predicted"/>
<feature type="domain" description="HD" evidence="1">
    <location>
        <begin position="33"/>
        <end position="135"/>
    </location>
</feature>
<dbReference type="InterPro" id="IPR006674">
    <property type="entry name" value="HD_domain"/>
</dbReference>
<organism evidence="2 3">
    <name type="scientific">Candidatus Nealsonbacteria bacterium RBG_13_37_56</name>
    <dbReference type="NCBI Taxonomy" id="1801661"/>
    <lineage>
        <taxon>Bacteria</taxon>
        <taxon>Candidatus Nealsoniibacteriota</taxon>
    </lineage>
</organism>
<dbReference type="PROSITE" id="PS51831">
    <property type="entry name" value="HD"/>
    <property type="match status" value="1"/>
</dbReference>
<sequence>MKIFIFYYKVNNMEDRIDKIRELIKEKFERIDWQYHILPVIKYAKELARIYKVNEETTELAALLHDIGRIDLKNDENHHIFGSKEAEKILKDFDYDEEIIKEIKHSIESHRGIKSPKPVTTIARIIANADAMAHFDIVPVLFYWRGTRNQSLEEVIDWADKKVERDWNKKITLPEAKQMVEEKYKAIRLLIDSLKEYK</sequence>
<dbReference type="Pfam" id="PF01966">
    <property type="entry name" value="HD"/>
    <property type="match status" value="1"/>
</dbReference>
<dbReference type="CDD" id="cd00077">
    <property type="entry name" value="HDc"/>
    <property type="match status" value="1"/>
</dbReference>
<dbReference type="EMBL" id="MHLW01000023">
    <property type="protein sequence ID" value="OGZ17861.1"/>
    <property type="molecule type" value="Genomic_DNA"/>
</dbReference>
<dbReference type="SUPFAM" id="SSF109604">
    <property type="entry name" value="HD-domain/PDEase-like"/>
    <property type="match status" value="1"/>
</dbReference>
<comment type="caution">
    <text evidence="2">The sequence shown here is derived from an EMBL/GenBank/DDBJ whole genome shotgun (WGS) entry which is preliminary data.</text>
</comment>
<dbReference type="NCBIfam" id="TIGR00277">
    <property type="entry name" value="HDIG"/>
    <property type="match status" value="1"/>
</dbReference>
<dbReference type="Proteomes" id="UP000178893">
    <property type="component" value="Unassembled WGS sequence"/>
</dbReference>
<name>A0A1G2DXS7_9BACT</name>
<dbReference type="Gene3D" id="1.10.3210.10">
    <property type="entry name" value="Hypothetical protein af1432"/>
    <property type="match status" value="1"/>
</dbReference>
<dbReference type="InterPro" id="IPR006675">
    <property type="entry name" value="HDIG_dom"/>
</dbReference>